<dbReference type="GO" id="GO:0003677">
    <property type="term" value="F:DNA binding"/>
    <property type="evidence" value="ECO:0007669"/>
    <property type="project" value="UniProtKB-KW"/>
</dbReference>
<dbReference type="Gene3D" id="4.10.280.10">
    <property type="entry name" value="Helix-loop-helix DNA-binding domain"/>
    <property type="match status" value="1"/>
</dbReference>
<feature type="compositionally biased region" description="Basic and acidic residues" evidence="1">
    <location>
        <begin position="131"/>
        <end position="140"/>
    </location>
</feature>
<gene>
    <name evidence="3" type="ORF">MGU_07101</name>
</gene>
<feature type="compositionally biased region" description="Basic residues" evidence="1">
    <location>
        <begin position="160"/>
        <end position="172"/>
    </location>
</feature>
<dbReference type="AlphaFoldDB" id="A0A0B4GT01"/>
<evidence type="ECO:0000313" key="4">
    <source>
        <dbReference type="Proteomes" id="UP000031192"/>
    </source>
</evidence>
<dbReference type="InterPro" id="IPR011598">
    <property type="entry name" value="bHLH_dom"/>
</dbReference>
<evidence type="ECO:0000259" key="2">
    <source>
        <dbReference type="PROSITE" id="PS50888"/>
    </source>
</evidence>
<protein>
    <submittedName>
        <fullName evidence="3">Helix-loop-helix DNA-binding protein</fullName>
    </submittedName>
</protein>
<sequence length="289" mass="31269">MDLTCMAWLDSLDECGAVSDGGSSSSNEALPSPPTSESSLPSDFSLPDQEWAIWRPCSPDLIFPEHGSAVESDISQDAGEFGNLPSPTPIHVALVDCQLTSLNWGSAAEATGASSSEMLPPLKQMAKPYHPRCDSVDDKNPSSFPGYNSEGSSGGQKSTIKGRKRTQARPAKKPGGNATHADGTPVADIGKINKAYLRSCHNKVEKNYRDRLNNEFNMLLDLLSDYMDETDLVSAGLTVEGSRSRSKGSILRLARWRLQALKAENRSIAGELEIFRQAWAQWSAPRSGL</sequence>
<organism evidence="3 4">
    <name type="scientific">Metarhizium guizhouense (strain ARSEF 977)</name>
    <dbReference type="NCBI Taxonomy" id="1276136"/>
    <lineage>
        <taxon>Eukaryota</taxon>
        <taxon>Fungi</taxon>
        <taxon>Dikarya</taxon>
        <taxon>Ascomycota</taxon>
        <taxon>Pezizomycotina</taxon>
        <taxon>Sordariomycetes</taxon>
        <taxon>Hypocreomycetidae</taxon>
        <taxon>Hypocreales</taxon>
        <taxon>Clavicipitaceae</taxon>
        <taxon>Metarhizium</taxon>
    </lineage>
</organism>
<dbReference type="Proteomes" id="UP000031192">
    <property type="component" value="Unassembled WGS sequence"/>
</dbReference>
<name>A0A0B4GT01_METGA</name>
<dbReference type="SMART" id="SM00353">
    <property type="entry name" value="HLH"/>
    <property type="match status" value="1"/>
</dbReference>
<evidence type="ECO:0000313" key="3">
    <source>
        <dbReference type="EMBL" id="KID85793.1"/>
    </source>
</evidence>
<proteinExistence type="predicted"/>
<dbReference type="PROSITE" id="PS50888">
    <property type="entry name" value="BHLH"/>
    <property type="match status" value="1"/>
</dbReference>
<dbReference type="EMBL" id="AZNH01000027">
    <property type="protein sequence ID" value="KID85793.1"/>
    <property type="molecule type" value="Genomic_DNA"/>
</dbReference>
<dbReference type="Pfam" id="PF00010">
    <property type="entry name" value="HLH"/>
    <property type="match status" value="1"/>
</dbReference>
<dbReference type="GO" id="GO:0046983">
    <property type="term" value="F:protein dimerization activity"/>
    <property type="evidence" value="ECO:0007669"/>
    <property type="project" value="InterPro"/>
</dbReference>
<evidence type="ECO:0000256" key="1">
    <source>
        <dbReference type="SAM" id="MobiDB-lite"/>
    </source>
</evidence>
<accession>A0A0B4GT01</accession>
<dbReference type="HOGENOM" id="CLU_947314_0_0_1"/>
<feature type="compositionally biased region" description="Polar residues" evidence="1">
    <location>
        <begin position="141"/>
        <end position="159"/>
    </location>
</feature>
<feature type="region of interest" description="Disordered" evidence="1">
    <location>
        <begin position="17"/>
        <end position="44"/>
    </location>
</feature>
<comment type="caution">
    <text evidence="3">The sequence shown here is derived from an EMBL/GenBank/DDBJ whole genome shotgun (WGS) entry which is preliminary data.</text>
</comment>
<dbReference type="SUPFAM" id="SSF47459">
    <property type="entry name" value="HLH, helix-loop-helix DNA-binding domain"/>
    <property type="match status" value="1"/>
</dbReference>
<keyword evidence="4" id="KW-1185">Reference proteome</keyword>
<reference evidence="3 4" key="1">
    <citation type="journal article" date="2014" name="Proc. Natl. Acad. Sci. U.S.A.">
        <title>Trajectory and genomic determinants of fungal-pathogen speciation and host adaptation.</title>
        <authorList>
            <person name="Hu X."/>
            <person name="Xiao G."/>
            <person name="Zheng P."/>
            <person name="Shang Y."/>
            <person name="Su Y."/>
            <person name="Zhang X."/>
            <person name="Liu X."/>
            <person name="Zhan S."/>
            <person name="St Leger R.J."/>
            <person name="Wang C."/>
        </authorList>
    </citation>
    <scope>NUCLEOTIDE SEQUENCE [LARGE SCALE GENOMIC DNA]</scope>
    <source>
        <strain evidence="3 4">ARSEF 977</strain>
    </source>
</reference>
<keyword evidence="3" id="KW-0238">DNA-binding</keyword>
<feature type="region of interest" description="Disordered" evidence="1">
    <location>
        <begin position="125"/>
        <end position="185"/>
    </location>
</feature>
<dbReference type="InterPro" id="IPR036638">
    <property type="entry name" value="HLH_DNA-bd_sf"/>
</dbReference>
<feature type="domain" description="BHLH" evidence="2">
    <location>
        <begin position="196"/>
        <end position="261"/>
    </location>
</feature>